<feature type="region of interest" description="Disordered" evidence="2">
    <location>
        <begin position="1"/>
        <end position="34"/>
    </location>
</feature>
<dbReference type="Proteomes" id="UP000229784">
    <property type="component" value="Unassembled WGS sequence"/>
</dbReference>
<feature type="region of interest" description="Disordered" evidence="2">
    <location>
        <begin position="338"/>
        <end position="393"/>
    </location>
</feature>
<organism evidence="3 4">
    <name type="scientific">bacterium (Candidatus Gribaldobacteria) CG08_land_8_20_14_0_20_39_15</name>
    <dbReference type="NCBI Taxonomy" id="2014273"/>
    <lineage>
        <taxon>Bacteria</taxon>
        <taxon>Candidatus Gribaldobacteria</taxon>
    </lineage>
</organism>
<keyword evidence="1" id="KW-0175">Coiled coil</keyword>
<evidence type="ECO:0000256" key="1">
    <source>
        <dbReference type="SAM" id="Coils"/>
    </source>
</evidence>
<feature type="compositionally biased region" description="Polar residues" evidence="2">
    <location>
        <begin position="21"/>
        <end position="34"/>
    </location>
</feature>
<evidence type="ECO:0000313" key="4">
    <source>
        <dbReference type="Proteomes" id="UP000229784"/>
    </source>
</evidence>
<gene>
    <name evidence="3" type="ORF">COT20_02615</name>
</gene>
<name>A0A2M6XTX6_9BACT</name>
<accession>A0A2M6XTX6</accession>
<comment type="caution">
    <text evidence="3">The sequence shown here is derived from an EMBL/GenBank/DDBJ whole genome shotgun (WGS) entry which is preliminary data.</text>
</comment>
<sequence length="1370" mass="155751">SGENLEQESQSNPSLIPPEQSEVQEAVQDTNAECQQTADAAKIEIDETIENTEILKNLIDQKFNLSDSVKVKRSSGEIEDDWKFLSYGSYEFNGTKTEGVRVVKQGADGKLIEKGMPLDEFCELNNVSLEDIDIDIEANKQKELSPQEILITSLQLEKKEIPEFQKILLEIPETEKERHQKLIELINETLKRKKMLITIEDQEKFSKSLEDKYYKIFGRPEPYASPEQYWLNVPGGVTFWDEEKISPKILLNPLLGTFKPDYQLFCLTEELMHFSQLKEKCQNIKDKEALSITYEDEIEAKKKILNMGKFFGFSEERIKFIKDEIEKLKKILKETEKVADEETLAEEPTSEEQNKPAKADGPAEEVEGGEAGAEEEPAKKVKEEVKDDKKETEEKIKKIEEQIQKEQGGKRFIQANALKAEKDYLERQLSIQEDQERIEKMKGAIGKKTGKADKTADRLVERQIKDLERSKQIKESQQKIYEIKKEIAQISSKIRSEKIDAAEGEEQITKLRDERKNLEAKIESSKTRSEKIGEFLTNKEIQKQILKAAAETIASVVGIKSFYDVPAYFKQKFMVRGIFGKGKGISGSMEELLGSAWESKKVIKEKNEEYASQGEVKKAIDDLNKRLKKTKEGSEKGSEQRRMLAQILRENRLQKKTEKAEREKAIKTILDNYTTTKITGMQAVKESLNTFFVASGAYVLRGVSYGLMDGVGRYQDLRKQAKREGGKVKVLQDVIVKGIGDTFKEAVFINDKAKEATKLQKGLTSVRAWGKIAKYAAIGTTMSWHPQTVSGDISKVLDAFSGKTTLGDVANNFKYPIERYGEVAKLLGKPLGLFGEEIKPPNISHKRVLDELTEKIKKGETPSTAKVAEELAKTKTTPESTAKVAEEVISPTKKVFGPPAPEVKIGYHGGKSIWQEAEKQLSARFHEKFEKLGGTDLKTAEVLKNINIDRLKDTIVEHPQDYGLPKGVVFEKMSDEQIKNINWDKAVDKTFGVFEKRPDLTVSLAKEQIEAHPRLAPSQENISETTIKQIPSEKIPEVVEKAEPETTLAWEKIKKPPSETEIGEHATEEEWGSIKPFKEFPEKPEKFEKIPEQFVDISKEINGPQPHPEEITLDRPKEPVSPETAKAWEEMRKETWKMQRESLLRKEETPLEMPQETTEDIETVTLEKVAPRVIPETITESLPASEEKFFENIARQIEYDLKNYRIELPEEIKQSHGLAEIIKSAKEQIETLQANIKAGALNPAELTPEKVRANLSLIQQIENKISLQEAAKQLKLVNEKLTEFIKECNVPANEINNWEKLQEIAKNNPKGWGQLQEMLQYKILLSDKKAIQDCLKEDLLNLRKFKNFFSSQLPEVGPPGEGLVSHSKGE</sequence>
<reference evidence="4" key="1">
    <citation type="submission" date="2017-09" db="EMBL/GenBank/DDBJ databases">
        <title>Depth-based differentiation of microbial function through sediment-hosted aquifers and enrichment of novel symbionts in the deep terrestrial subsurface.</title>
        <authorList>
            <person name="Probst A.J."/>
            <person name="Ladd B."/>
            <person name="Jarett J.K."/>
            <person name="Geller-Mcgrath D.E."/>
            <person name="Sieber C.M.K."/>
            <person name="Emerson J.B."/>
            <person name="Anantharaman K."/>
            <person name="Thomas B.C."/>
            <person name="Malmstrom R."/>
            <person name="Stieglmeier M."/>
            <person name="Klingl A."/>
            <person name="Woyke T."/>
            <person name="Ryan C.M."/>
            <person name="Banfield J.F."/>
        </authorList>
    </citation>
    <scope>NUCLEOTIDE SEQUENCE [LARGE SCALE GENOMIC DNA]</scope>
</reference>
<feature type="compositionally biased region" description="Acidic residues" evidence="2">
    <location>
        <begin position="341"/>
        <end position="350"/>
    </location>
</feature>
<evidence type="ECO:0000313" key="3">
    <source>
        <dbReference type="EMBL" id="PIU14603.1"/>
    </source>
</evidence>
<feature type="compositionally biased region" description="Polar residues" evidence="2">
    <location>
        <begin position="1"/>
        <end position="14"/>
    </location>
</feature>
<feature type="non-terminal residue" evidence="3">
    <location>
        <position position="1"/>
    </location>
</feature>
<feature type="coiled-coil region" evidence="1">
    <location>
        <begin position="1215"/>
        <end position="1242"/>
    </location>
</feature>
<feature type="compositionally biased region" description="Acidic residues" evidence="2">
    <location>
        <begin position="362"/>
        <end position="375"/>
    </location>
</feature>
<proteinExistence type="predicted"/>
<protein>
    <submittedName>
        <fullName evidence="3">Uncharacterized protein</fullName>
    </submittedName>
</protein>
<feature type="coiled-coil region" evidence="1">
    <location>
        <begin position="473"/>
        <end position="528"/>
    </location>
</feature>
<feature type="compositionally biased region" description="Basic and acidic residues" evidence="2">
    <location>
        <begin position="376"/>
        <end position="393"/>
    </location>
</feature>
<dbReference type="EMBL" id="PEXQ01000064">
    <property type="protein sequence ID" value="PIU14603.1"/>
    <property type="molecule type" value="Genomic_DNA"/>
</dbReference>
<evidence type="ECO:0000256" key="2">
    <source>
        <dbReference type="SAM" id="MobiDB-lite"/>
    </source>
</evidence>
<feature type="region of interest" description="Disordered" evidence="2">
    <location>
        <begin position="1100"/>
        <end position="1120"/>
    </location>
</feature>
<feature type="compositionally biased region" description="Basic and acidic residues" evidence="2">
    <location>
        <begin position="1107"/>
        <end position="1120"/>
    </location>
</feature>